<sequence>MVVYNKDYIKLKGDKKMKIILIVLSMMLSITSFSAEETNNLNTNAPTIENVSVSNMANEQFIQNVMGNLGDDSENMEKMNEIGELVDAEVQKEKPDWTKVEDLYNELSMYTNKMAVNMMRTLKEGGLDKSEPNFEEEINNELMSDMVLDDDVSSNSMDEKEVMKAIKKGMSDRELERMEYLSSKIAKEIERPKPDWDQVEKDYNELSKYTNKVTVIIMKVEKDKNGAQK</sequence>
<feature type="signal peptide" evidence="1">
    <location>
        <begin position="1"/>
        <end position="34"/>
    </location>
</feature>
<comment type="caution">
    <text evidence="2">The sequence shown here is derived from an EMBL/GenBank/DDBJ whole genome shotgun (WGS) entry which is preliminary data.</text>
</comment>
<dbReference type="AlphaFoldDB" id="U7VDX2"/>
<keyword evidence="3" id="KW-1185">Reference proteome</keyword>
<dbReference type="EMBL" id="AXZF01000015">
    <property type="protein sequence ID" value="ERT69710.1"/>
    <property type="molecule type" value="Genomic_DNA"/>
</dbReference>
<evidence type="ECO:0000256" key="1">
    <source>
        <dbReference type="SAM" id="SignalP"/>
    </source>
</evidence>
<evidence type="ECO:0000313" key="2">
    <source>
        <dbReference type="EMBL" id="ERT69710.1"/>
    </source>
</evidence>
<dbReference type="STRING" id="1319815.HMPREF0202_00402"/>
<proteinExistence type="predicted"/>
<evidence type="ECO:0000313" key="3">
    <source>
        <dbReference type="Proteomes" id="UP000017081"/>
    </source>
</evidence>
<dbReference type="HOGENOM" id="CLU_1208043_0_0_0"/>
<reference evidence="2 3" key="1">
    <citation type="submission" date="2013-08" db="EMBL/GenBank/DDBJ databases">
        <authorList>
            <person name="Weinstock G."/>
            <person name="Sodergren E."/>
            <person name="Wylie T."/>
            <person name="Fulton L."/>
            <person name="Fulton R."/>
            <person name="Fronick C."/>
            <person name="O'Laughlin M."/>
            <person name="Godfrey J."/>
            <person name="Miner T."/>
            <person name="Herter B."/>
            <person name="Appelbaum E."/>
            <person name="Cordes M."/>
            <person name="Lek S."/>
            <person name="Wollam A."/>
            <person name="Pepin K.H."/>
            <person name="Palsikar V.B."/>
            <person name="Mitreva M."/>
            <person name="Wilson R.K."/>
        </authorList>
    </citation>
    <scope>NUCLEOTIDE SEQUENCE [LARGE SCALE GENOMIC DNA]</scope>
    <source>
        <strain evidence="2 3">ATCC BAA-474</strain>
    </source>
</reference>
<organism evidence="2 3">
    <name type="scientific">Cetobacterium somerae ATCC BAA-474</name>
    <dbReference type="NCBI Taxonomy" id="1319815"/>
    <lineage>
        <taxon>Bacteria</taxon>
        <taxon>Fusobacteriati</taxon>
        <taxon>Fusobacteriota</taxon>
        <taxon>Fusobacteriia</taxon>
        <taxon>Fusobacteriales</taxon>
        <taxon>Fusobacteriaceae</taxon>
        <taxon>Cetobacterium</taxon>
    </lineage>
</organism>
<keyword evidence="1" id="KW-0732">Signal</keyword>
<feature type="chain" id="PRO_5004689745" evidence="1">
    <location>
        <begin position="35"/>
        <end position="229"/>
    </location>
</feature>
<dbReference type="Proteomes" id="UP000017081">
    <property type="component" value="Unassembled WGS sequence"/>
</dbReference>
<protein>
    <submittedName>
        <fullName evidence="2">Uncharacterized protein</fullName>
    </submittedName>
</protein>
<name>U7VDX2_9FUSO</name>
<gene>
    <name evidence="2" type="ORF">HMPREF0202_00402</name>
</gene>
<accession>U7VDX2</accession>